<dbReference type="AlphaFoldDB" id="A0A8J8K9I5"/>
<organism evidence="1 2">
    <name type="scientific">Calidifontibacillus erzurumensis</name>
    <dbReference type="NCBI Taxonomy" id="2741433"/>
    <lineage>
        <taxon>Bacteria</taxon>
        <taxon>Bacillati</taxon>
        <taxon>Bacillota</taxon>
        <taxon>Bacilli</taxon>
        <taxon>Bacillales</taxon>
        <taxon>Bacillaceae</taxon>
        <taxon>Calidifontibacillus/Schinkia group</taxon>
        <taxon>Calidifontibacillus</taxon>
    </lineage>
</organism>
<dbReference type="EMBL" id="JABTTE010000031">
    <property type="protein sequence ID" value="NSL53211.1"/>
    <property type="molecule type" value="Genomic_DNA"/>
</dbReference>
<comment type="caution">
    <text evidence="1">The sequence shown here is derived from an EMBL/GenBank/DDBJ whole genome shotgun (WGS) entry which is preliminary data.</text>
</comment>
<reference evidence="1" key="1">
    <citation type="submission" date="2020-06" db="EMBL/GenBank/DDBJ databases">
        <title>A novel thermopfilic bacterium from Erzurum, Turkey.</title>
        <authorList>
            <person name="Adiguzel A."/>
            <person name="Ay H."/>
            <person name="Baltaci M.O."/>
        </authorList>
    </citation>
    <scope>NUCLEOTIDE SEQUENCE</scope>
    <source>
        <strain evidence="1">P2</strain>
    </source>
</reference>
<evidence type="ECO:0000313" key="2">
    <source>
        <dbReference type="Proteomes" id="UP000625804"/>
    </source>
</evidence>
<accession>A0A8J8K9I5</accession>
<protein>
    <submittedName>
        <fullName evidence="1">Uncharacterized protein</fullName>
    </submittedName>
</protein>
<proteinExistence type="predicted"/>
<evidence type="ECO:0000313" key="1">
    <source>
        <dbReference type="EMBL" id="NSL53211.1"/>
    </source>
</evidence>
<sequence>MGNQEKISVFFDESGKRQTKLKLMGGLSIPAKIYSLPAIESFSQMLKDGKLELLWKEVTGSLGNRNNIIKKTWYC</sequence>
<keyword evidence="2" id="KW-1185">Reference proteome</keyword>
<dbReference type="Proteomes" id="UP000625804">
    <property type="component" value="Unassembled WGS sequence"/>
</dbReference>
<dbReference type="RefSeq" id="WP_173732411.1">
    <property type="nucleotide sequence ID" value="NZ_JABTTE010000031.1"/>
</dbReference>
<name>A0A8J8K9I5_9BACI</name>
<gene>
    <name evidence="1" type="ORF">HR057_15830</name>
</gene>